<gene>
    <name evidence="1" type="ordered locus">MHF_0681</name>
</gene>
<reference key="2">
    <citation type="submission" date="2011-05" db="EMBL/GenBank/DDBJ databases">
        <title>The Genome of Mycoplasma haemofelis Strain Ohio2, a pathogenic hemoplasma of the cat.</title>
        <authorList>
            <person name="Santos A.P."/>
            <person name="Guimaraes A.M.S."/>
            <person name="SanMiguel P.J."/>
            <person name="Martin S.W."/>
            <person name="Messick J.B."/>
        </authorList>
    </citation>
    <scope>NUCLEOTIDE SEQUENCE</scope>
    <source>
        <strain>Ohio2</strain>
    </source>
</reference>
<name>F6FIA3_MYCHI</name>
<dbReference type="KEGG" id="mhf:MHF_0681"/>
<sequence>MLISGMAKLILGSSALALGAGGVLGSFILGSENKDQPKSENHQLTKNLDSDISDDLLDDIEVGDEAEEVTIGEDAQSIETISVVEPSEQPKVPEEKKGCMVYVLESSRYSPWKFKSPTTREDFWSKYNTKTTERKRIEEACEKAKGGGILVFKEYWTGNLDYSSEKQNHSEFQKHLQGNRSR</sequence>
<dbReference type="STRING" id="859194.MHF_0681"/>
<protein>
    <submittedName>
        <fullName evidence="1">Uncharacterized protein</fullName>
    </submittedName>
</protein>
<evidence type="ECO:0000313" key="2">
    <source>
        <dbReference type="Proteomes" id="UP000007952"/>
    </source>
</evidence>
<reference evidence="1 2" key="1">
    <citation type="journal article" date="2011" name="J. Bacteriol.">
        <title>Complete genome sequences of two hemotropic Mycoplasmas, Mycoplasma haemofelis strain Ohio2 and Mycoplasma suis strain Illinois.</title>
        <authorList>
            <person name="Messick J.B."/>
            <person name="Santos A.P."/>
            <person name="Guimaraes A.M."/>
        </authorList>
    </citation>
    <scope>NUCLEOTIDE SEQUENCE [LARGE SCALE GENOMIC DNA]</scope>
    <source>
        <strain evidence="1 2">Ohio2</strain>
    </source>
</reference>
<organism evidence="1 2">
    <name type="scientific">Mycoplasma haemofelis (strain Ohio2)</name>
    <dbReference type="NCBI Taxonomy" id="859194"/>
    <lineage>
        <taxon>Bacteria</taxon>
        <taxon>Bacillati</taxon>
        <taxon>Mycoplasmatota</taxon>
        <taxon>Mollicutes</taxon>
        <taxon>Mycoplasmataceae</taxon>
        <taxon>Mycoplasma</taxon>
    </lineage>
</organism>
<dbReference type="HOGENOM" id="CLU_1480491_0_0_14"/>
<dbReference type="EMBL" id="CP002808">
    <property type="protein sequence ID" value="AEG72951.1"/>
    <property type="molecule type" value="Genomic_DNA"/>
</dbReference>
<dbReference type="Proteomes" id="UP000007952">
    <property type="component" value="Chromosome"/>
</dbReference>
<dbReference type="AlphaFoldDB" id="F6FIA3"/>
<dbReference type="BioCyc" id="MHAE859194:G1GR7-672-MONOMER"/>
<evidence type="ECO:0000313" key="1">
    <source>
        <dbReference type="EMBL" id="AEG72951.1"/>
    </source>
</evidence>
<proteinExistence type="predicted"/>
<accession>F6FIA3</accession>